<accession>A0A8S0WUU5</accession>
<feature type="domain" description="DUF6534" evidence="3">
    <location>
        <begin position="178"/>
        <end position="263"/>
    </location>
</feature>
<feature type="transmembrane region" description="Helical" evidence="2">
    <location>
        <begin position="26"/>
        <end position="47"/>
    </location>
</feature>
<proteinExistence type="predicted"/>
<keyword evidence="2" id="KW-1133">Transmembrane helix</keyword>
<feature type="transmembrane region" description="Helical" evidence="2">
    <location>
        <begin position="96"/>
        <end position="118"/>
    </location>
</feature>
<dbReference type="EMBL" id="CACVBS010000053">
    <property type="protein sequence ID" value="CAA7266186.1"/>
    <property type="molecule type" value="Genomic_DNA"/>
</dbReference>
<evidence type="ECO:0000256" key="2">
    <source>
        <dbReference type="SAM" id="Phobius"/>
    </source>
</evidence>
<name>A0A8S0WUU5_CYCAE</name>
<feature type="transmembrane region" description="Helical" evidence="2">
    <location>
        <begin position="59"/>
        <end position="76"/>
    </location>
</feature>
<sequence length="323" mass="35231">MSDAPVAPPVGSGIPPDIGRVAGPLLLGYMLNWCLQGALSLQVYLYYLSFPKDPPTSRILVFGVFIFETVQTLLLTENAFSNFASGFGDLRALDRIGLIWFTIPIMSGIVAFVTQTFYAYRIKILAQNNIAPSFIMLFAFVQLGGAIATGVKSKAAVVHSRFVSRDSLITTGIWNGGSAVCDIIIAACMTYYLSHRDAGWGPTQKIVRKLTRLVIETGSLTATVALVNFALALLPGHPTYYQTAVGVLGKLYSNSMMAVFNSRIRLSHSPDTYSNASSHVSYRRRTSLTESGTEIYPIDPTRSQRQDDSMIGVDKPRDLVPNA</sequence>
<feature type="compositionally biased region" description="Basic and acidic residues" evidence="1">
    <location>
        <begin position="302"/>
        <end position="323"/>
    </location>
</feature>
<evidence type="ECO:0000259" key="3">
    <source>
        <dbReference type="Pfam" id="PF20152"/>
    </source>
</evidence>
<reference evidence="4 5" key="1">
    <citation type="submission" date="2020-01" db="EMBL/GenBank/DDBJ databases">
        <authorList>
            <person name="Gupta K D."/>
        </authorList>
    </citation>
    <scope>NUCLEOTIDE SEQUENCE [LARGE SCALE GENOMIC DNA]</scope>
</reference>
<keyword evidence="5" id="KW-1185">Reference proteome</keyword>
<dbReference type="AlphaFoldDB" id="A0A8S0WUU5"/>
<gene>
    <name evidence="4" type="ORF">AAE3_LOCUS8430</name>
</gene>
<feature type="transmembrane region" description="Helical" evidence="2">
    <location>
        <begin position="171"/>
        <end position="193"/>
    </location>
</feature>
<dbReference type="OrthoDB" id="2536347at2759"/>
<dbReference type="Pfam" id="PF20152">
    <property type="entry name" value="DUF6534"/>
    <property type="match status" value="1"/>
</dbReference>
<protein>
    <recommendedName>
        <fullName evidence="3">DUF6534 domain-containing protein</fullName>
    </recommendedName>
</protein>
<comment type="caution">
    <text evidence="4">The sequence shown here is derived from an EMBL/GenBank/DDBJ whole genome shotgun (WGS) entry which is preliminary data.</text>
</comment>
<dbReference type="PANTHER" id="PTHR40465:SF1">
    <property type="entry name" value="DUF6534 DOMAIN-CONTAINING PROTEIN"/>
    <property type="match status" value="1"/>
</dbReference>
<evidence type="ECO:0000313" key="4">
    <source>
        <dbReference type="EMBL" id="CAA7266186.1"/>
    </source>
</evidence>
<keyword evidence="2" id="KW-0472">Membrane</keyword>
<dbReference type="Proteomes" id="UP000467700">
    <property type="component" value="Unassembled WGS sequence"/>
</dbReference>
<feature type="transmembrane region" description="Helical" evidence="2">
    <location>
        <begin position="213"/>
        <end position="234"/>
    </location>
</feature>
<dbReference type="PANTHER" id="PTHR40465">
    <property type="entry name" value="CHROMOSOME 1, WHOLE GENOME SHOTGUN SEQUENCE"/>
    <property type="match status" value="1"/>
</dbReference>
<organism evidence="4 5">
    <name type="scientific">Cyclocybe aegerita</name>
    <name type="common">Black poplar mushroom</name>
    <name type="synonym">Agrocybe aegerita</name>
    <dbReference type="NCBI Taxonomy" id="1973307"/>
    <lineage>
        <taxon>Eukaryota</taxon>
        <taxon>Fungi</taxon>
        <taxon>Dikarya</taxon>
        <taxon>Basidiomycota</taxon>
        <taxon>Agaricomycotina</taxon>
        <taxon>Agaricomycetes</taxon>
        <taxon>Agaricomycetidae</taxon>
        <taxon>Agaricales</taxon>
        <taxon>Agaricineae</taxon>
        <taxon>Bolbitiaceae</taxon>
        <taxon>Cyclocybe</taxon>
    </lineage>
</organism>
<dbReference type="InterPro" id="IPR045339">
    <property type="entry name" value="DUF6534"/>
</dbReference>
<feature type="region of interest" description="Disordered" evidence="1">
    <location>
        <begin position="291"/>
        <end position="323"/>
    </location>
</feature>
<evidence type="ECO:0000256" key="1">
    <source>
        <dbReference type="SAM" id="MobiDB-lite"/>
    </source>
</evidence>
<keyword evidence="2" id="KW-0812">Transmembrane</keyword>
<feature type="transmembrane region" description="Helical" evidence="2">
    <location>
        <begin position="130"/>
        <end position="151"/>
    </location>
</feature>
<evidence type="ECO:0000313" key="5">
    <source>
        <dbReference type="Proteomes" id="UP000467700"/>
    </source>
</evidence>